<evidence type="ECO:0000313" key="5">
    <source>
        <dbReference type="Proteomes" id="UP001386955"/>
    </source>
</evidence>
<gene>
    <name evidence="4" type="ORF">VNO78_17893</name>
</gene>
<evidence type="ECO:0000256" key="2">
    <source>
        <dbReference type="SAM" id="Phobius"/>
    </source>
</evidence>
<feature type="compositionally biased region" description="Low complexity" evidence="1">
    <location>
        <begin position="184"/>
        <end position="202"/>
    </location>
</feature>
<protein>
    <recommendedName>
        <fullName evidence="3">GIR1-like zinc ribbon domain-containing protein</fullName>
    </recommendedName>
</protein>
<keyword evidence="2" id="KW-0812">Transmembrane</keyword>
<dbReference type="EMBL" id="JAYMYS010000004">
    <property type="protein sequence ID" value="KAK7396735.1"/>
    <property type="molecule type" value="Genomic_DNA"/>
</dbReference>
<feature type="transmembrane region" description="Helical" evidence="2">
    <location>
        <begin position="55"/>
        <end position="78"/>
    </location>
</feature>
<reference evidence="4 5" key="1">
    <citation type="submission" date="2024-01" db="EMBL/GenBank/DDBJ databases">
        <title>The genomes of 5 underutilized Papilionoideae crops provide insights into root nodulation and disease resistanc.</title>
        <authorList>
            <person name="Jiang F."/>
        </authorList>
    </citation>
    <scope>NUCLEOTIDE SEQUENCE [LARGE SCALE GENOMIC DNA]</scope>
    <source>
        <strain evidence="4">DUOXIRENSHENG_FW03</strain>
        <tissue evidence="4">Leaves</tissue>
    </source>
</reference>
<dbReference type="Proteomes" id="UP001386955">
    <property type="component" value="Unassembled WGS sequence"/>
</dbReference>
<comment type="caution">
    <text evidence="4">The sequence shown here is derived from an EMBL/GenBank/DDBJ whole genome shotgun (WGS) entry which is preliminary data.</text>
</comment>
<dbReference type="InterPro" id="IPR055281">
    <property type="entry name" value="GIR1-2/SIED1"/>
</dbReference>
<dbReference type="PANTHER" id="PTHR33177">
    <property type="entry name" value="PUTATIVE-RELATED"/>
    <property type="match status" value="1"/>
</dbReference>
<feature type="transmembrane region" description="Helical" evidence="2">
    <location>
        <begin position="131"/>
        <end position="149"/>
    </location>
</feature>
<evidence type="ECO:0000256" key="1">
    <source>
        <dbReference type="SAM" id="MobiDB-lite"/>
    </source>
</evidence>
<dbReference type="Pfam" id="PF24747">
    <property type="entry name" value="Zn-ribbon_GIR1"/>
    <property type="match status" value="1"/>
</dbReference>
<dbReference type="AlphaFoldDB" id="A0AAN9XLC1"/>
<organism evidence="4 5">
    <name type="scientific">Psophocarpus tetragonolobus</name>
    <name type="common">Winged bean</name>
    <name type="synonym">Dolichos tetragonolobus</name>
    <dbReference type="NCBI Taxonomy" id="3891"/>
    <lineage>
        <taxon>Eukaryota</taxon>
        <taxon>Viridiplantae</taxon>
        <taxon>Streptophyta</taxon>
        <taxon>Embryophyta</taxon>
        <taxon>Tracheophyta</taxon>
        <taxon>Spermatophyta</taxon>
        <taxon>Magnoliopsida</taxon>
        <taxon>eudicotyledons</taxon>
        <taxon>Gunneridae</taxon>
        <taxon>Pentapetalae</taxon>
        <taxon>rosids</taxon>
        <taxon>fabids</taxon>
        <taxon>Fabales</taxon>
        <taxon>Fabaceae</taxon>
        <taxon>Papilionoideae</taxon>
        <taxon>50 kb inversion clade</taxon>
        <taxon>NPAAA clade</taxon>
        <taxon>indigoferoid/millettioid clade</taxon>
        <taxon>Phaseoleae</taxon>
        <taxon>Psophocarpus</taxon>
    </lineage>
</organism>
<dbReference type="PANTHER" id="PTHR33177:SF74">
    <property type="entry name" value="PROTEIN GL2-INTERACTING REPRESSOR 1"/>
    <property type="match status" value="1"/>
</dbReference>
<name>A0AAN9XLC1_PSOTE</name>
<feature type="domain" description="GIR1-like zinc ribbon" evidence="3">
    <location>
        <begin position="218"/>
        <end position="254"/>
    </location>
</feature>
<accession>A0AAN9XLC1</accession>
<evidence type="ECO:0000259" key="3">
    <source>
        <dbReference type="Pfam" id="PF24747"/>
    </source>
</evidence>
<keyword evidence="2" id="KW-1133">Transmembrane helix</keyword>
<proteinExistence type="predicted"/>
<feature type="region of interest" description="Disordered" evidence="1">
    <location>
        <begin position="156"/>
        <end position="215"/>
    </location>
</feature>
<feature type="compositionally biased region" description="Basic and acidic residues" evidence="1">
    <location>
        <begin position="158"/>
        <end position="168"/>
    </location>
</feature>
<sequence>MMLHCQIMNQVDDRKHSLLCFNGDNNVFRRINGGVTITPRDHVMWGAVIEMRSHLICFPLLGGTLEYLKLVLIPLLGFHKEKWGFFLMVLNFVGKRDHQHFAGATPPADPFSLLQNTSSYSSESILIHHHLLLPNLSFFIFTLFFLCACGKQGKAMSRRNESGPKLDLKLNLSPPRVERRLESPTRSATVSPTSPPSSCVSSELNQDDKSYSNSPEATSMVLVGCPRCLMYVMLSEDDPKCPKCKSTVLLDFLHDTKNPTIRRS</sequence>
<keyword evidence="5" id="KW-1185">Reference proteome</keyword>
<evidence type="ECO:0000313" key="4">
    <source>
        <dbReference type="EMBL" id="KAK7396735.1"/>
    </source>
</evidence>
<keyword evidence="2" id="KW-0472">Membrane</keyword>
<dbReference type="InterPro" id="IPR056440">
    <property type="entry name" value="Zn-ribbon_GIR1"/>
</dbReference>